<dbReference type="InterPro" id="IPR003582">
    <property type="entry name" value="ShKT_dom"/>
</dbReference>
<evidence type="ECO:0000256" key="4">
    <source>
        <dbReference type="ARBA" id="ARBA00012269"/>
    </source>
</evidence>
<keyword evidence="7" id="KW-0223">Dioxygenase</keyword>
<dbReference type="Pfam" id="PF13640">
    <property type="entry name" value="2OG-FeII_Oxy_3"/>
    <property type="match status" value="1"/>
</dbReference>
<dbReference type="FunFam" id="2.60.120.620:FF:000002">
    <property type="entry name" value="Prolyl 4-hydroxylase 4"/>
    <property type="match status" value="1"/>
</dbReference>
<dbReference type="Pfam" id="PF01549">
    <property type="entry name" value="ShK"/>
    <property type="match status" value="1"/>
</dbReference>
<evidence type="ECO:0000256" key="7">
    <source>
        <dbReference type="ARBA" id="ARBA00022964"/>
    </source>
</evidence>
<keyword evidence="10" id="KW-0560">Oxidoreductase</keyword>
<dbReference type="SMART" id="SM00254">
    <property type="entry name" value="ShKT"/>
    <property type="match status" value="1"/>
</dbReference>
<dbReference type="PROSITE" id="PS51471">
    <property type="entry name" value="FE2OG_OXY"/>
    <property type="match status" value="1"/>
</dbReference>
<evidence type="ECO:0000256" key="11">
    <source>
        <dbReference type="ARBA" id="ARBA00023004"/>
    </source>
</evidence>
<feature type="chain" id="PRO_5031437560" description="procollagen-proline 4-dioxygenase" evidence="15">
    <location>
        <begin position="33"/>
        <end position="315"/>
    </location>
</feature>
<name>A0A7S1SQ59_9CHLO</name>
<evidence type="ECO:0000259" key="17">
    <source>
        <dbReference type="PROSITE" id="PS51670"/>
    </source>
</evidence>
<evidence type="ECO:0000256" key="10">
    <source>
        <dbReference type="ARBA" id="ARBA00023002"/>
    </source>
</evidence>
<evidence type="ECO:0000256" key="12">
    <source>
        <dbReference type="ARBA" id="ARBA00023136"/>
    </source>
</evidence>
<sequence>MRPIRAAWFAAPRRDAALVLLALALVLASAAGKEMEIHAPENSMSTYFDSEGWHGRVITLSAHSPRAYLYKNFLTPEECDFIVDKAEGKLVPSEVVNNTDGSLHVSNARTSSSTSFGIAENEVIARIERRIAAITHFPVAHGEPFTVLKYVQGQKYDAHYDYFHDHVHSARENGGQRAATVLMYLSTVPINGGGETSFPDAKYGQVSGDEWSECARGTLAVKTNKGDALVFHNLHTDATKDPTSYHASCPTTAGEKYSLTKWIRVHPAWQYHGGDMCEDLHEHCAYWANTGECENTKQFMEENCRAACNLCQYSW</sequence>
<dbReference type="Gene3D" id="1.10.10.1940">
    <property type="match status" value="1"/>
</dbReference>
<accession>A0A7S1SQ59</accession>
<keyword evidence="13" id="KW-0325">Glycoprotein</keyword>
<keyword evidence="8" id="KW-0735">Signal-anchor</keyword>
<proteinExistence type="inferred from homology"/>
<evidence type="ECO:0000313" key="18">
    <source>
        <dbReference type="EMBL" id="CAD9205610.1"/>
    </source>
</evidence>
<dbReference type="EC" id="1.14.11.2" evidence="4"/>
<dbReference type="GO" id="GO:0005506">
    <property type="term" value="F:iron ion binding"/>
    <property type="evidence" value="ECO:0007669"/>
    <property type="project" value="InterPro"/>
</dbReference>
<keyword evidence="12" id="KW-0472">Membrane</keyword>
<dbReference type="InterPro" id="IPR044862">
    <property type="entry name" value="Pro_4_hyd_alph_FE2OG_OXY"/>
</dbReference>
<keyword evidence="9" id="KW-1133">Transmembrane helix</keyword>
<feature type="signal peptide" evidence="15">
    <location>
        <begin position="1"/>
        <end position="32"/>
    </location>
</feature>
<feature type="domain" description="ShKT" evidence="17">
    <location>
        <begin position="277"/>
        <end position="311"/>
    </location>
</feature>
<dbReference type="InterPro" id="IPR006620">
    <property type="entry name" value="Pro_4_hyd_alph"/>
</dbReference>
<evidence type="ECO:0000256" key="3">
    <source>
        <dbReference type="ARBA" id="ARBA00006511"/>
    </source>
</evidence>
<evidence type="ECO:0000256" key="15">
    <source>
        <dbReference type="SAM" id="SignalP"/>
    </source>
</evidence>
<dbReference type="PROSITE" id="PS51670">
    <property type="entry name" value="SHKT"/>
    <property type="match status" value="1"/>
</dbReference>
<keyword evidence="11" id="KW-0408">Iron</keyword>
<dbReference type="InterPro" id="IPR045054">
    <property type="entry name" value="P4HA-like"/>
</dbReference>
<dbReference type="GO" id="GO:0005789">
    <property type="term" value="C:endoplasmic reticulum membrane"/>
    <property type="evidence" value="ECO:0007669"/>
    <property type="project" value="UniProtKB-SubCell"/>
</dbReference>
<keyword evidence="15" id="KW-0732">Signal</keyword>
<reference evidence="18" key="1">
    <citation type="submission" date="2021-01" db="EMBL/GenBank/DDBJ databases">
        <authorList>
            <person name="Corre E."/>
            <person name="Pelletier E."/>
            <person name="Niang G."/>
            <person name="Scheremetjew M."/>
            <person name="Finn R."/>
            <person name="Kale V."/>
            <person name="Holt S."/>
            <person name="Cochrane G."/>
            <person name="Meng A."/>
            <person name="Brown T."/>
            <person name="Cohen L."/>
        </authorList>
    </citation>
    <scope>NUCLEOTIDE SEQUENCE</scope>
    <source>
        <strain evidence="18">PLY429</strain>
    </source>
</reference>
<keyword evidence="5" id="KW-0812">Transmembrane</keyword>
<evidence type="ECO:0000256" key="2">
    <source>
        <dbReference type="ARBA" id="ARBA00004648"/>
    </source>
</evidence>
<dbReference type="PANTHER" id="PTHR10869:SF238">
    <property type="entry name" value="PROLYL 4-HYDROXYLASE 6-RELATED"/>
    <property type="match status" value="1"/>
</dbReference>
<comment type="similarity">
    <text evidence="3">Belongs to the P4HA family.</text>
</comment>
<dbReference type="Gene3D" id="2.60.120.620">
    <property type="entry name" value="q2cbj1_9rhob like domain"/>
    <property type="match status" value="1"/>
</dbReference>
<evidence type="ECO:0000256" key="6">
    <source>
        <dbReference type="ARBA" id="ARBA00022723"/>
    </source>
</evidence>
<comment type="catalytic activity">
    <reaction evidence="14">
        <text>L-prolyl-[collagen] + 2-oxoglutarate + O2 = trans-4-hydroxy-L-prolyl-[collagen] + succinate + CO2</text>
        <dbReference type="Rhea" id="RHEA:18945"/>
        <dbReference type="Rhea" id="RHEA-COMP:11676"/>
        <dbReference type="Rhea" id="RHEA-COMP:11680"/>
        <dbReference type="ChEBI" id="CHEBI:15379"/>
        <dbReference type="ChEBI" id="CHEBI:16526"/>
        <dbReference type="ChEBI" id="CHEBI:16810"/>
        <dbReference type="ChEBI" id="CHEBI:30031"/>
        <dbReference type="ChEBI" id="CHEBI:50342"/>
        <dbReference type="ChEBI" id="CHEBI:61965"/>
        <dbReference type="EC" id="1.14.11.2"/>
    </reaction>
</comment>
<gene>
    <name evidence="18" type="ORF">TCHU04912_LOCUS7846</name>
</gene>
<dbReference type="InterPro" id="IPR005123">
    <property type="entry name" value="Oxoglu/Fe-dep_dioxygenase_dom"/>
</dbReference>
<evidence type="ECO:0000256" key="8">
    <source>
        <dbReference type="ARBA" id="ARBA00022968"/>
    </source>
</evidence>
<dbReference type="AlphaFoldDB" id="A0A7S1SQ59"/>
<evidence type="ECO:0000256" key="5">
    <source>
        <dbReference type="ARBA" id="ARBA00022692"/>
    </source>
</evidence>
<feature type="domain" description="Fe2OG dioxygenase" evidence="16">
    <location>
        <begin position="141"/>
        <end position="265"/>
    </location>
</feature>
<dbReference type="SMART" id="SM00702">
    <property type="entry name" value="P4Hc"/>
    <property type="match status" value="1"/>
</dbReference>
<dbReference type="GO" id="GO:0031418">
    <property type="term" value="F:L-ascorbic acid binding"/>
    <property type="evidence" value="ECO:0007669"/>
    <property type="project" value="InterPro"/>
</dbReference>
<evidence type="ECO:0000256" key="13">
    <source>
        <dbReference type="ARBA" id="ARBA00023180"/>
    </source>
</evidence>
<comment type="subcellular location">
    <subcellularLocation>
        <location evidence="2">Endoplasmic reticulum membrane</location>
        <topology evidence="2">Single-pass type II membrane protein</topology>
    </subcellularLocation>
</comment>
<dbReference type="GO" id="GO:0004656">
    <property type="term" value="F:procollagen-proline 4-dioxygenase activity"/>
    <property type="evidence" value="ECO:0007669"/>
    <property type="project" value="UniProtKB-EC"/>
</dbReference>
<organism evidence="18">
    <name type="scientific">Tetraselmis chuii</name>
    <dbReference type="NCBI Taxonomy" id="63592"/>
    <lineage>
        <taxon>Eukaryota</taxon>
        <taxon>Viridiplantae</taxon>
        <taxon>Chlorophyta</taxon>
        <taxon>core chlorophytes</taxon>
        <taxon>Chlorodendrophyceae</taxon>
        <taxon>Chlorodendrales</taxon>
        <taxon>Chlorodendraceae</taxon>
        <taxon>Tetraselmis</taxon>
    </lineage>
</organism>
<evidence type="ECO:0000259" key="16">
    <source>
        <dbReference type="PROSITE" id="PS51471"/>
    </source>
</evidence>
<dbReference type="PANTHER" id="PTHR10869">
    <property type="entry name" value="PROLYL 4-HYDROXYLASE ALPHA SUBUNIT"/>
    <property type="match status" value="1"/>
</dbReference>
<evidence type="ECO:0000256" key="1">
    <source>
        <dbReference type="ARBA" id="ARBA00001961"/>
    </source>
</evidence>
<comment type="cofactor">
    <cofactor evidence="1">
        <name>L-ascorbate</name>
        <dbReference type="ChEBI" id="CHEBI:38290"/>
    </cofactor>
</comment>
<keyword evidence="6" id="KW-0479">Metal-binding</keyword>
<evidence type="ECO:0000256" key="14">
    <source>
        <dbReference type="ARBA" id="ARBA00049169"/>
    </source>
</evidence>
<evidence type="ECO:0000256" key="9">
    <source>
        <dbReference type="ARBA" id="ARBA00022989"/>
    </source>
</evidence>
<dbReference type="EMBL" id="HBGG01015346">
    <property type="protein sequence ID" value="CAD9205610.1"/>
    <property type="molecule type" value="Transcribed_RNA"/>
</dbReference>
<protein>
    <recommendedName>
        <fullName evidence="4">procollagen-proline 4-dioxygenase</fullName>
        <ecNumber evidence="4">1.14.11.2</ecNumber>
    </recommendedName>
</protein>